<proteinExistence type="predicted"/>
<organism evidence="1 2">
    <name type="scientific">Heterorhabditis bacteriophora</name>
    <name type="common">Entomopathogenic nematode worm</name>
    <dbReference type="NCBI Taxonomy" id="37862"/>
    <lineage>
        <taxon>Eukaryota</taxon>
        <taxon>Metazoa</taxon>
        <taxon>Ecdysozoa</taxon>
        <taxon>Nematoda</taxon>
        <taxon>Chromadorea</taxon>
        <taxon>Rhabditida</taxon>
        <taxon>Rhabditina</taxon>
        <taxon>Rhabditomorpha</taxon>
        <taxon>Strongyloidea</taxon>
        <taxon>Heterorhabditidae</taxon>
        <taxon>Heterorhabditis</taxon>
    </lineage>
</organism>
<dbReference type="Proteomes" id="UP000095283">
    <property type="component" value="Unplaced"/>
</dbReference>
<evidence type="ECO:0000313" key="1">
    <source>
        <dbReference type="Proteomes" id="UP000095283"/>
    </source>
</evidence>
<name>A0A1I7W6R9_HETBA</name>
<evidence type="ECO:0000313" key="2">
    <source>
        <dbReference type="WBParaSite" id="Hba_00315"/>
    </source>
</evidence>
<dbReference type="WBParaSite" id="Hba_00315">
    <property type="protein sequence ID" value="Hba_00315"/>
    <property type="gene ID" value="Hba_00315"/>
</dbReference>
<keyword evidence="1" id="KW-1185">Reference proteome</keyword>
<protein>
    <submittedName>
        <fullName evidence="2">Transposase</fullName>
    </submittedName>
</protein>
<reference evidence="2" key="1">
    <citation type="submission" date="2016-11" db="UniProtKB">
        <authorList>
            <consortium name="WormBaseParasite"/>
        </authorList>
    </citation>
    <scope>IDENTIFICATION</scope>
</reference>
<dbReference type="AlphaFoldDB" id="A0A1I7W6R9"/>
<accession>A0A1I7W6R9</accession>
<sequence>MDITIEEAIISKTAQINENKQNCLKTKAREAFKITLKVKEYILLINVNSDLLGKDGRQILRKIKNGDLDLELVKTAKLIRRMK</sequence>